<name>A0A5N6KKJ4_MONLA</name>
<organism evidence="1 2">
    <name type="scientific">Monilinia laxa</name>
    <name type="common">Brown rot fungus</name>
    <name type="synonym">Sclerotinia laxa</name>
    <dbReference type="NCBI Taxonomy" id="61186"/>
    <lineage>
        <taxon>Eukaryota</taxon>
        <taxon>Fungi</taxon>
        <taxon>Dikarya</taxon>
        <taxon>Ascomycota</taxon>
        <taxon>Pezizomycotina</taxon>
        <taxon>Leotiomycetes</taxon>
        <taxon>Helotiales</taxon>
        <taxon>Sclerotiniaceae</taxon>
        <taxon>Monilinia</taxon>
    </lineage>
</organism>
<gene>
    <name evidence="1" type="ORF">EYC80_003640</name>
</gene>
<dbReference type="Proteomes" id="UP000326757">
    <property type="component" value="Unassembled WGS sequence"/>
</dbReference>
<accession>A0A5N6KKJ4</accession>
<protein>
    <submittedName>
        <fullName evidence="1">Uncharacterized protein</fullName>
    </submittedName>
</protein>
<dbReference type="EMBL" id="VIGI01000001">
    <property type="protein sequence ID" value="KAB8304222.1"/>
    <property type="molecule type" value="Genomic_DNA"/>
</dbReference>
<comment type="caution">
    <text evidence="1">The sequence shown here is derived from an EMBL/GenBank/DDBJ whole genome shotgun (WGS) entry which is preliminary data.</text>
</comment>
<proteinExistence type="predicted"/>
<keyword evidence="2" id="KW-1185">Reference proteome</keyword>
<dbReference type="AlphaFoldDB" id="A0A5N6KKJ4"/>
<evidence type="ECO:0000313" key="2">
    <source>
        <dbReference type="Proteomes" id="UP000326757"/>
    </source>
</evidence>
<evidence type="ECO:0000313" key="1">
    <source>
        <dbReference type="EMBL" id="KAB8304222.1"/>
    </source>
</evidence>
<reference evidence="1 2" key="1">
    <citation type="submission" date="2019-06" db="EMBL/GenBank/DDBJ databases">
        <title>Genome Sequence of the Brown Rot Fungal Pathogen Monilinia laxa.</title>
        <authorList>
            <person name="De Miccolis Angelini R.M."/>
            <person name="Landi L."/>
            <person name="Abate D."/>
            <person name="Pollastro S."/>
            <person name="Romanazzi G."/>
            <person name="Faretra F."/>
        </authorList>
    </citation>
    <scope>NUCLEOTIDE SEQUENCE [LARGE SCALE GENOMIC DNA]</scope>
    <source>
        <strain evidence="1 2">Mlax316</strain>
    </source>
</reference>
<sequence length="100" mass="10725">MILAIMVFLETNHSHNITEILIKELRSARADTLYIAASIATASGGAQFVALPLDVLKKLELAIHRFGEAAIEENVVALRSMRKSSIGDAIGTAIVKPPVT</sequence>
<dbReference type="OrthoDB" id="5411468at2759"/>